<dbReference type="SUPFAM" id="SSF47336">
    <property type="entry name" value="ACP-like"/>
    <property type="match status" value="1"/>
</dbReference>
<dbReference type="EMBL" id="JAAGMD010000250">
    <property type="protein sequence ID" value="NEA86198.1"/>
    <property type="molecule type" value="Genomic_DNA"/>
</dbReference>
<accession>A0A6G3QRS3</accession>
<evidence type="ECO:0000313" key="4">
    <source>
        <dbReference type="EMBL" id="NEA86198.1"/>
    </source>
</evidence>
<dbReference type="InterPro" id="IPR036736">
    <property type="entry name" value="ACP-like_sf"/>
</dbReference>
<dbReference type="PROSITE" id="PS50075">
    <property type="entry name" value="CARRIER"/>
    <property type="match status" value="1"/>
</dbReference>
<dbReference type="Pfam" id="PF00668">
    <property type="entry name" value="Condensation"/>
    <property type="match status" value="2"/>
</dbReference>
<dbReference type="GO" id="GO:0008610">
    <property type="term" value="P:lipid biosynthetic process"/>
    <property type="evidence" value="ECO:0007669"/>
    <property type="project" value="UniProtKB-ARBA"/>
</dbReference>
<evidence type="ECO:0000256" key="1">
    <source>
        <dbReference type="ARBA" id="ARBA00001957"/>
    </source>
</evidence>
<dbReference type="RefSeq" id="WP_343240581.1">
    <property type="nucleotide sequence ID" value="NZ_JAAGMD010000250.1"/>
</dbReference>
<dbReference type="GO" id="GO:0005737">
    <property type="term" value="C:cytoplasm"/>
    <property type="evidence" value="ECO:0007669"/>
    <property type="project" value="TreeGrafter"/>
</dbReference>
<dbReference type="Pfam" id="PF00550">
    <property type="entry name" value="PP-binding"/>
    <property type="match status" value="1"/>
</dbReference>
<proteinExistence type="predicted"/>
<name>A0A6G3QRS3_9ACTN</name>
<evidence type="ECO:0000256" key="2">
    <source>
        <dbReference type="SAM" id="MobiDB-lite"/>
    </source>
</evidence>
<feature type="region of interest" description="Disordered" evidence="2">
    <location>
        <begin position="64"/>
        <end position="95"/>
    </location>
</feature>
<dbReference type="InterPro" id="IPR023213">
    <property type="entry name" value="CAT-like_dom_sf"/>
</dbReference>
<evidence type="ECO:0000259" key="3">
    <source>
        <dbReference type="PROSITE" id="PS50075"/>
    </source>
</evidence>
<feature type="non-terminal residue" evidence="4">
    <location>
        <position position="517"/>
    </location>
</feature>
<dbReference type="GO" id="GO:0044550">
    <property type="term" value="P:secondary metabolite biosynthetic process"/>
    <property type="evidence" value="ECO:0007669"/>
    <property type="project" value="TreeGrafter"/>
</dbReference>
<dbReference type="GO" id="GO:0003824">
    <property type="term" value="F:catalytic activity"/>
    <property type="evidence" value="ECO:0007669"/>
    <property type="project" value="InterPro"/>
</dbReference>
<reference evidence="4" key="1">
    <citation type="submission" date="2020-01" db="EMBL/GenBank/DDBJ databases">
        <title>Insect and environment-associated Actinomycetes.</title>
        <authorList>
            <person name="Currrie C."/>
            <person name="Chevrette M."/>
            <person name="Carlson C."/>
            <person name="Stubbendieck R."/>
            <person name="Wendt-Pienkowski E."/>
        </authorList>
    </citation>
    <scope>NUCLEOTIDE SEQUENCE</scope>
    <source>
        <strain evidence="4">SID14436</strain>
    </source>
</reference>
<dbReference type="InterPro" id="IPR001242">
    <property type="entry name" value="Condensation_dom"/>
</dbReference>
<dbReference type="Gene3D" id="3.30.559.30">
    <property type="entry name" value="Nonribosomal peptide synthetase, condensation domain"/>
    <property type="match status" value="1"/>
</dbReference>
<dbReference type="GO" id="GO:0043041">
    <property type="term" value="P:amino acid activation for nonribosomal peptide biosynthetic process"/>
    <property type="evidence" value="ECO:0007669"/>
    <property type="project" value="TreeGrafter"/>
</dbReference>
<dbReference type="PANTHER" id="PTHR45527:SF1">
    <property type="entry name" value="FATTY ACID SYNTHASE"/>
    <property type="match status" value="1"/>
</dbReference>
<protein>
    <recommendedName>
        <fullName evidence="3">Carrier domain-containing protein</fullName>
    </recommendedName>
</protein>
<dbReference type="SUPFAM" id="SSF52777">
    <property type="entry name" value="CoA-dependent acyltransferases"/>
    <property type="match status" value="2"/>
</dbReference>
<sequence>MWSALLPVTSVGRDDDFFDLGGDSLLVLQVFDRLAEDGRPLPRPTVIYRHRTLAALASAVDAAAGPPEAAGVPPAARVPTPGDEPAGHSGPFPVTPGQRGFLLAEAMSPGAGTWLARLRLSGPLDPDLFQRAVDLLVERHGMLRTVFPAGARPPVQQELPNSLRLPVQFETVTGRDAVDERAAAESRRRMDTWAWPLIRLRVLTLAPREHVLLVHAHHVIADGYSAALLMRELTEVYDRLTRGETPLPDPLRADFRDHVLSAHPPAGTGTSTDTGLPAGTAAVPAEGAAPYRPPVLRTPARGAADPGSADRDFHATEFTLDASVTTVLRKLASDARTTLHVPLLTAYHQELAVLTGRGDLVVGLAVSGRDDRAVPGVHRVFGPFASAVPVRPAASPDRPLPDPDFGRALRRVAAAAEEARASEGAPAQRHPDGLPVTAQFFFTFLDFAALAPAGDGALRVSWDAGDGASAFLPPSSATDVFMAVRPEADGLRVTVRGSGAAFSAGALDTFARAVRDR</sequence>
<feature type="domain" description="Carrier" evidence="3">
    <location>
        <begin position="1"/>
        <end position="64"/>
    </location>
</feature>
<dbReference type="AlphaFoldDB" id="A0A6G3QRS3"/>
<dbReference type="PANTHER" id="PTHR45527">
    <property type="entry name" value="NONRIBOSOMAL PEPTIDE SYNTHETASE"/>
    <property type="match status" value="1"/>
</dbReference>
<feature type="compositionally biased region" description="Low complexity" evidence="2">
    <location>
        <begin position="64"/>
        <end position="81"/>
    </location>
</feature>
<dbReference type="InterPro" id="IPR009081">
    <property type="entry name" value="PP-bd_ACP"/>
</dbReference>
<dbReference type="GO" id="GO:0031177">
    <property type="term" value="F:phosphopantetheine binding"/>
    <property type="evidence" value="ECO:0007669"/>
    <property type="project" value="TreeGrafter"/>
</dbReference>
<comment type="cofactor">
    <cofactor evidence="1">
        <name>pantetheine 4'-phosphate</name>
        <dbReference type="ChEBI" id="CHEBI:47942"/>
    </cofactor>
</comment>
<dbReference type="Gene3D" id="1.10.1200.10">
    <property type="entry name" value="ACP-like"/>
    <property type="match status" value="1"/>
</dbReference>
<comment type="caution">
    <text evidence="4">The sequence shown here is derived from an EMBL/GenBank/DDBJ whole genome shotgun (WGS) entry which is preliminary data.</text>
</comment>
<dbReference type="Gene3D" id="3.30.559.10">
    <property type="entry name" value="Chloramphenicol acetyltransferase-like domain"/>
    <property type="match status" value="1"/>
</dbReference>
<organism evidence="4">
    <name type="scientific">Streptomyces sp. SID14436</name>
    <dbReference type="NCBI Taxonomy" id="2706070"/>
    <lineage>
        <taxon>Bacteria</taxon>
        <taxon>Bacillati</taxon>
        <taxon>Actinomycetota</taxon>
        <taxon>Actinomycetes</taxon>
        <taxon>Kitasatosporales</taxon>
        <taxon>Streptomycetaceae</taxon>
        <taxon>Streptomyces</taxon>
    </lineage>
</organism>
<gene>
    <name evidence="4" type="ORF">G3I53_09130</name>
</gene>